<evidence type="ECO:0000313" key="2">
    <source>
        <dbReference type="Proteomes" id="UP001565219"/>
    </source>
</evidence>
<dbReference type="Proteomes" id="UP001565219">
    <property type="component" value="Unassembled WGS sequence"/>
</dbReference>
<protein>
    <submittedName>
        <fullName evidence="1">Uncharacterized protein</fullName>
    </submittedName>
</protein>
<evidence type="ECO:0000313" key="1">
    <source>
        <dbReference type="EMBL" id="MEY8632791.1"/>
    </source>
</evidence>
<reference evidence="1 2" key="1">
    <citation type="submission" date="2024-03" db="EMBL/GenBank/DDBJ databases">
        <title>Mouse gut bacterial collection (mGBC) of GemPharmatech.</title>
        <authorList>
            <person name="He Y."/>
            <person name="Dong L."/>
            <person name="Wu D."/>
            <person name="Gao X."/>
            <person name="Lin Z."/>
        </authorList>
    </citation>
    <scope>NUCLEOTIDE SEQUENCE [LARGE SCALE GENOMIC DNA]</scope>
    <source>
        <strain evidence="1 2">32-10</strain>
    </source>
</reference>
<comment type="caution">
    <text evidence="1">The sequence shown here is derived from an EMBL/GenBank/DDBJ whole genome shotgun (WGS) entry which is preliminary data.</text>
</comment>
<organism evidence="1 2">
    <name type="scientific">Anaerostipes hominis</name>
    <name type="common">ex Lee et al. 2021</name>
    <dbReference type="NCBI Taxonomy" id="2025494"/>
    <lineage>
        <taxon>Bacteria</taxon>
        <taxon>Bacillati</taxon>
        <taxon>Bacillota</taxon>
        <taxon>Clostridia</taxon>
        <taxon>Lachnospirales</taxon>
        <taxon>Lachnospiraceae</taxon>
        <taxon>Anaerostipes</taxon>
    </lineage>
</organism>
<keyword evidence="2" id="KW-1185">Reference proteome</keyword>
<dbReference type="EMBL" id="JBCLTR010000003">
    <property type="protein sequence ID" value="MEY8632791.1"/>
    <property type="molecule type" value="Genomic_DNA"/>
</dbReference>
<accession>A0ABV4DIA5</accession>
<proteinExistence type="predicted"/>
<name>A0ABV4DIA5_9FIRM</name>
<dbReference type="RefSeq" id="WP_268876100.1">
    <property type="nucleotide sequence ID" value="NZ_BAABXW010000001.1"/>
</dbReference>
<sequence>MRSGFINEMLLQDENFSVYLENMLAIAHREKAVRDQIPGTEKDL</sequence>
<gene>
    <name evidence="1" type="ORF">AALG99_04465</name>
</gene>